<comment type="caution">
    <text evidence="1">The sequence shown here is derived from an EMBL/GenBank/DDBJ whole genome shotgun (WGS) entry which is preliminary data.</text>
</comment>
<protein>
    <submittedName>
        <fullName evidence="1">Uncharacterized protein</fullName>
    </submittedName>
</protein>
<proteinExistence type="predicted"/>
<organism evidence="1 2">
    <name type="scientific">Penicillium canescens</name>
    <dbReference type="NCBI Taxonomy" id="5083"/>
    <lineage>
        <taxon>Eukaryota</taxon>
        <taxon>Fungi</taxon>
        <taxon>Dikarya</taxon>
        <taxon>Ascomycota</taxon>
        <taxon>Pezizomycotina</taxon>
        <taxon>Eurotiomycetes</taxon>
        <taxon>Eurotiomycetidae</taxon>
        <taxon>Eurotiales</taxon>
        <taxon>Aspergillaceae</taxon>
        <taxon>Penicillium</taxon>
    </lineage>
</organism>
<evidence type="ECO:0000313" key="2">
    <source>
        <dbReference type="Proteomes" id="UP001219568"/>
    </source>
</evidence>
<evidence type="ECO:0000313" key="1">
    <source>
        <dbReference type="EMBL" id="KAJ6047542.1"/>
    </source>
</evidence>
<reference evidence="1" key="2">
    <citation type="submission" date="2023-01" db="EMBL/GenBank/DDBJ databases">
        <authorList>
            <person name="Petersen C."/>
        </authorList>
    </citation>
    <scope>NUCLEOTIDE SEQUENCE</scope>
    <source>
        <strain evidence="1">IBT 15450</strain>
    </source>
</reference>
<reference evidence="1" key="1">
    <citation type="journal article" date="2023" name="IMA Fungus">
        <title>Comparative genomic study of the Penicillium genus elucidates a diverse pangenome and 15 lateral gene transfer events.</title>
        <authorList>
            <person name="Petersen C."/>
            <person name="Sorensen T."/>
            <person name="Nielsen M.R."/>
            <person name="Sondergaard T.E."/>
            <person name="Sorensen J.L."/>
            <person name="Fitzpatrick D.A."/>
            <person name="Frisvad J.C."/>
            <person name="Nielsen K.L."/>
        </authorList>
    </citation>
    <scope>NUCLEOTIDE SEQUENCE</scope>
    <source>
        <strain evidence="1">IBT 15450</strain>
    </source>
</reference>
<accession>A0AAD6IIA6</accession>
<dbReference type="AlphaFoldDB" id="A0AAD6IIA6"/>
<dbReference type="EMBL" id="JAQJZL010000003">
    <property type="protein sequence ID" value="KAJ6047542.1"/>
    <property type="molecule type" value="Genomic_DNA"/>
</dbReference>
<keyword evidence="2" id="KW-1185">Reference proteome</keyword>
<gene>
    <name evidence="1" type="ORF">N7460_003689</name>
</gene>
<name>A0AAD6IIA6_PENCN</name>
<sequence length="245" mass="27199">MAIQSRSDTLVADKGLLATVWPLAPLKLITICSSAWTAGILAWAIVLGDGPAVVSIVLVSLASSFHSAASFWQSRVIPRRTPSDAPPSDIVIRTREGAFIVVHSNAEVCGDPILNVSRLWHWNLGSLNITATSRKQSNNYTQVLWEAIYATKEIQWALTGKLVPSTDPWKMWLDEAKANCYNPDWDREGARDMWMRHFLSAPVEGSKERASQAVSKDAVDVSDVSMRQLDMPKKRTTLILELPFQ</sequence>
<dbReference type="Proteomes" id="UP001219568">
    <property type="component" value="Unassembled WGS sequence"/>
</dbReference>